<dbReference type="AlphaFoldDB" id="A0A7S4NIE3"/>
<evidence type="ECO:0008006" key="2">
    <source>
        <dbReference type="Google" id="ProtNLM"/>
    </source>
</evidence>
<protein>
    <recommendedName>
        <fullName evidence="2">F-box domain-containing protein</fullName>
    </recommendedName>
</protein>
<dbReference type="InterPro" id="IPR032675">
    <property type="entry name" value="LRR_dom_sf"/>
</dbReference>
<gene>
    <name evidence="1" type="ORF">OAUR00152_LOCUS43144</name>
</gene>
<accession>A0A7S4NIE3</accession>
<dbReference type="SUPFAM" id="SSF52047">
    <property type="entry name" value="RNI-like"/>
    <property type="match status" value="1"/>
</dbReference>
<dbReference type="EMBL" id="HBKQ01063224">
    <property type="protein sequence ID" value="CAE2290934.1"/>
    <property type="molecule type" value="Transcribed_RNA"/>
</dbReference>
<dbReference type="Gene3D" id="3.80.10.10">
    <property type="entry name" value="Ribonuclease Inhibitor"/>
    <property type="match status" value="1"/>
</dbReference>
<name>A0A7S4NIE3_9STRA</name>
<sequence>MDVSDKLGHTENVLYGDVLSKIMGFLQWMNVLQVRCVASQWRDAATNTQVVELHINSRFLTERLCALSRCIPKLQSLKVDQNSEIDDTTFSKVAQFLHLKHISCLHTNLQFSFPHIVTLRHLESLNLHGNGDIEFELSQLQALSQLRDLRCINNRSIKGDIKDLLPLSTTLVIVDISGCAKVTGDLCDLAGMPLLEWLGLSRTLVGGDLRNIQPGDFASLQGTGLDHRIYGAREFKFVCDASEVMRARHQLMKDSTYDCPIYPFMVGLAHDSPDYHERIEQRLYTSEKDPPFNIEMVFVGDRWGWRWSNYLGGFCDVHWLDPEPKVDDPGHDAYSKEVKLFQKDASFFSGLSDPPTREEYHELCAHKLL</sequence>
<reference evidence="1" key="1">
    <citation type="submission" date="2021-01" db="EMBL/GenBank/DDBJ databases">
        <authorList>
            <person name="Corre E."/>
            <person name="Pelletier E."/>
            <person name="Niang G."/>
            <person name="Scheremetjew M."/>
            <person name="Finn R."/>
            <person name="Kale V."/>
            <person name="Holt S."/>
            <person name="Cochrane G."/>
            <person name="Meng A."/>
            <person name="Brown T."/>
            <person name="Cohen L."/>
        </authorList>
    </citation>
    <scope>NUCLEOTIDE SEQUENCE</scope>
    <source>
        <strain evidence="1">Isolate 1302-5</strain>
    </source>
</reference>
<organism evidence="1">
    <name type="scientific">Odontella aurita</name>
    <dbReference type="NCBI Taxonomy" id="265563"/>
    <lineage>
        <taxon>Eukaryota</taxon>
        <taxon>Sar</taxon>
        <taxon>Stramenopiles</taxon>
        <taxon>Ochrophyta</taxon>
        <taxon>Bacillariophyta</taxon>
        <taxon>Mediophyceae</taxon>
        <taxon>Biddulphiophycidae</taxon>
        <taxon>Eupodiscales</taxon>
        <taxon>Odontellaceae</taxon>
        <taxon>Odontella</taxon>
    </lineage>
</organism>
<proteinExistence type="predicted"/>
<evidence type="ECO:0000313" key="1">
    <source>
        <dbReference type="EMBL" id="CAE2290934.1"/>
    </source>
</evidence>